<gene>
    <name evidence="1" type="ORF">LCGC14_2461810</name>
</gene>
<protein>
    <submittedName>
        <fullName evidence="1">Uncharacterized protein</fullName>
    </submittedName>
</protein>
<dbReference type="AlphaFoldDB" id="A0A0F9BD27"/>
<sequence>MGKSHLTSCDLLVCIRVHAYRDLILDTIDAVEHCTDPVTTKVMCAVDKNNKTLAKHLERIIPGAVLCSGTSWGWGAGLYGLLAESILWADNRWNYEHLVSIDYGTLFIKKQKSVD</sequence>
<evidence type="ECO:0000313" key="1">
    <source>
        <dbReference type="EMBL" id="KKL19804.1"/>
    </source>
</evidence>
<dbReference type="EMBL" id="LAZR01038346">
    <property type="protein sequence ID" value="KKL19804.1"/>
    <property type="molecule type" value="Genomic_DNA"/>
</dbReference>
<organism evidence="1">
    <name type="scientific">marine sediment metagenome</name>
    <dbReference type="NCBI Taxonomy" id="412755"/>
    <lineage>
        <taxon>unclassified sequences</taxon>
        <taxon>metagenomes</taxon>
        <taxon>ecological metagenomes</taxon>
    </lineage>
</organism>
<accession>A0A0F9BD27</accession>
<reference evidence="1" key="1">
    <citation type="journal article" date="2015" name="Nature">
        <title>Complex archaea that bridge the gap between prokaryotes and eukaryotes.</title>
        <authorList>
            <person name="Spang A."/>
            <person name="Saw J.H."/>
            <person name="Jorgensen S.L."/>
            <person name="Zaremba-Niedzwiedzka K."/>
            <person name="Martijn J."/>
            <person name="Lind A.E."/>
            <person name="van Eijk R."/>
            <person name="Schleper C."/>
            <person name="Guy L."/>
            <person name="Ettema T.J."/>
        </authorList>
    </citation>
    <scope>NUCLEOTIDE SEQUENCE</scope>
</reference>
<comment type="caution">
    <text evidence="1">The sequence shown here is derived from an EMBL/GenBank/DDBJ whole genome shotgun (WGS) entry which is preliminary data.</text>
</comment>
<name>A0A0F9BD27_9ZZZZ</name>
<proteinExistence type="predicted"/>